<organism evidence="3 4">
    <name type="scientific">Parambassis ranga</name>
    <name type="common">Indian glassy fish</name>
    <dbReference type="NCBI Taxonomy" id="210632"/>
    <lineage>
        <taxon>Eukaryota</taxon>
        <taxon>Metazoa</taxon>
        <taxon>Chordata</taxon>
        <taxon>Craniata</taxon>
        <taxon>Vertebrata</taxon>
        <taxon>Euteleostomi</taxon>
        <taxon>Actinopterygii</taxon>
        <taxon>Neopterygii</taxon>
        <taxon>Teleostei</taxon>
        <taxon>Neoteleostei</taxon>
        <taxon>Acanthomorphata</taxon>
        <taxon>Ovalentaria</taxon>
        <taxon>Ambassidae</taxon>
        <taxon>Parambassis</taxon>
    </lineage>
</organism>
<protein>
    <submittedName>
        <fullName evidence="4">Testis-expressed protein 36</fullName>
    </submittedName>
</protein>
<dbReference type="GeneID" id="114447642"/>
<gene>
    <name evidence="4" type="primary">tex36</name>
</gene>
<feature type="domain" description="Domain of unknown function with conserved HDNR motif" evidence="2">
    <location>
        <begin position="1"/>
        <end position="169"/>
    </location>
</feature>
<accession>A0A6P7JWG1</accession>
<feature type="region of interest" description="Disordered" evidence="1">
    <location>
        <begin position="1"/>
        <end position="35"/>
    </location>
</feature>
<dbReference type="AlphaFoldDB" id="A0A6P7JWG1"/>
<dbReference type="PANTHER" id="PTHR35440">
    <property type="entry name" value="TESTIS-EXPRESSED PROTEIN 36"/>
    <property type="match status" value="1"/>
</dbReference>
<proteinExistence type="predicted"/>
<evidence type="ECO:0000256" key="1">
    <source>
        <dbReference type="SAM" id="MobiDB-lite"/>
    </source>
</evidence>
<reference evidence="4" key="1">
    <citation type="submission" date="2025-08" db="UniProtKB">
        <authorList>
            <consortium name="RefSeq"/>
        </authorList>
    </citation>
    <scope>IDENTIFICATION</scope>
</reference>
<dbReference type="RefSeq" id="XP_028279831.1">
    <property type="nucleotide sequence ID" value="XM_028424030.1"/>
</dbReference>
<dbReference type="FunCoup" id="A0A6P7JWG1">
    <property type="interactions" value="337"/>
</dbReference>
<dbReference type="OrthoDB" id="10003408at2759"/>
<evidence type="ECO:0000259" key="2">
    <source>
        <dbReference type="Pfam" id="PF15115"/>
    </source>
</evidence>
<feature type="compositionally biased region" description="Basic and acidic residues" evidence="1">
    <location>
        <begin position="17"/>
        <end position="32"/>
    </location>
</feature>
<evidence type="ECO:0000313" key="4">
    <source>
        <dbReference type="RefSeq" id="XP_028279831.1"/>
    </source>
</evidence>
<dbReference type="Pfam" id="PF15115">
    <property type="entry name" value="HDNR"/>
    <property type="match status" value="1"/>
</dbReference>
<dbReference type="InterPro" id="IPR029369">
    <property type="entry name" value="HDNR"/>
</dbReference>
<keyword evidence="3" id="KW-1185">Reference proteome</keyword>
<dbReference type="CTD" id="387718"/>
<name>A0A6P7JWG1_9TELE</name>
<evidence type="ECO:0000313" key="3">
    <source>
        <dbReference type="Proteomes" id="UP000515145"/>
    </source>
</evidence>
<dbReference type="InParanoid" id="A0A6P7JWG1"/>
<sequence>MVKGGKRYSSMSNDGKWFAHPDSPESKTKTRETCTSTGAMLTQVKSSLPQALHFERYPKWKTQQKSRQYPGSDHDNKHALKEDICIFSTGVGRRKVPDHPREHISHFSLDHRGAEISAEEPRGNLSAYQADFIAKAADDVPTSTRRFPHNHQQRSAEAALAQAGEQFMWFGRHDSDLSDTLEVLAAANHSAPFRL</sequence>
<dbReference type="Proteomes" id="UP000515145">
    <property type="component" value="Chromosome 15"/>
</dbReference>
<dbReference type="PANTHER" id="PTHR35440:SF1">
    <property type="entry name" value="TESTIS-EXPRESSED PROTEIN 36"/>
    <property type="match status" value="1"/>
</dbReference>